<dbReference type="RefSeq" id="WP_231319002.1">
    <property type="nucleotide sequence ID" value="NZ_CP088156.1"/>
</dbReference>
<dbReference type="Pfam" id="PF08323">
    <property type="entry name" value="Glyco_transf_5"/>
    <property type="match status" value="1"/>
</dbReference>
<evidence type="ECO:0000256" key="7">
    <source>
        <dbReference type="ARBA" id="ARBA00023056"/>
    </source>
</evidence>
<feature type="domain" description="Glycosyl transferase family 1" evidence="9">
    <location>
        <begin position="293"/>
        <end position="438"/>
    </location>
</feature>
<protein>
    <recommendedName>
        <fullName evidence="8">Glycogen synthase</fullName>
        <ecNumber evidence="8">2.4.1.21</ecNumber>
    </recommendedName>
    <alternativeName>
        <fullName evidence="8">Starch [bacterial glycogen] synthase</fullName>
    </alternativeName>
</protein>
<evidence type="ECO:0000259" key="10">
    <source>
        <dbReference type="Pfam" id="PF08323"/>
    </source>
</evidence>
<dbReference type="Gene3D" id="3.40.50.2000">
    <property type="entry name" value="Glycogen Phosphorylase B"/>
    <property type="match status" value="2"/>
</dbReference>
<evidence type="ECO:0000256" key="3">
    <source>
        <dbReference type="ARBA" id="ARBA00004964"/>
    </source>
</evidence>
<evidence type="ECO:0000256" key="6">
    <source>
        <dbReference type="ARBA" id="ARBA00022679"/>
    </source>
</evidence>
<dbReference type="InterPro" id="IPR013534">
    <property type="entry name" value="Starch_synth_cat_dom"/>
</dbReference>
<dbReference type="Proteomes" id="UP001431010">
    <property type="component" value="Chromosome"/>
</dbReference>
<dbReference type="NCBIfam" id="NF010699">
    <property type="entry name" value="PRK14099.1"/>
    <property type="match status" value="1"/>
</dbReference>
<dbReference type="NCBIfam" id="TIGR02095">
    <property type="entry name" value="glgA"/>
    <property type="match status" value="1"/>
</dbReference>
<keyword evidence="7 8" id="KW-0320">Glycogen biosynthesis</keyword>
<evidence type="ECO:0000259" key="9">
    <source>
        <dbReference type="Pfam" id="PF00534"/>
    </source>
</evidence>
<dbReference type="NCBIfam" id="NF001899">
    <property type="entry name" value="PRK00654.1-2"/>
    <property type="match status" value="1"/>
</dbReference>
<dbReference type="SUPFAM" id="SSF53756">
    <property type="entry name" value="UDP-Glycosyltransferase/glycogen phosphorylase"/>
    <property type="match status" value="1"/>
</dbReference>
<dbReference type="InterPro" id="IPR001296">
    <property type="entry name" value="Glyco_trans_1"/>
</dbReference>
<dbReference type="GO" id="GO:0009011">
    <property type="term" value="F:alpha-1,4-glucan glucosyltransferase (ADP-glucose donor) activity"/>
    <property type="evidence" value="ECO:0007669"/>
    <property type="project" value="UniProtKB-EC"/>
</dbReference>
<dbReference type="PANTHER" id="PTHR45825">
    <property type="entry name" value="GRANULE-BOUND STARCH SYNTHASE 1, CHLOROPLASTIC/AMYLOPLASTIC"/>
    <property type="match status" value="1"/>
</dbReference>
<gene>
    <name evidence="8 11" type="primary">glgA</name>
    <name evidence="11" type="ORF">LQG66_28065</name>
</gene>
<comment type="pathway">
    <text evidence="3 8">Glycan biosynthesis; glycogen biosynthesis.</text>
</comment>
<comment type="function">
    <text evidence="2 8">Synthesizes alpha-1,4-glucan chains using ADP-glucose.</text>
</comment>
<evidence type="ECO:0000256" key="2">
    <source>
        <dbReference type="ARBA" id="ARBA00002764"/>
    </source>
</evidence>
<sequence>MTPLRVLSVASEVYPIVKTGGLADVVGALPWALMAEDVEVRTLIPGYPAVMAALEQTTEISSLPNFFGGNARLLGGSHGALDLFVLDAPHLYDREGNPYLGPDGKDWPDNAFRFAALARAAAYIGLGAVPAFVPDVVHGHDWQAALVPAYLLYSHRPHPGAVMTVHNLAFQGRFPRHYLAPLGLPPESFSIYGLEYYGDISFLKAGLQFADKITTVSPTYAREIQSDEHGMGLGGLLRQRARDLVGILNGIDTTVWDPAADAALASNYSIERLEARAPNKAALQARMGLQASPDTFLLGVVSRLTSQKGLDLLLACLPTLTGSGIQLAVLGDGDAELRDGFRAAALAHPGQIGVVTGYDETLAHQIQAGCDALVVPSRFEPCGLTQLCALRYGALPIVAAVGGLADTVIDESEAGVAATGFKFSPVTAEALDHALRRAAAAFYATRSNASNWPRMQLNAMLTDVSWRHRAGRYAELYRQIVAQRGA</sequence>
<keyword evidence="5 8" id="KW-0328">Glycosyltransferase</keyword>
<dbReference type="InterPro" id="IPR011835">
    <property type="entry name" value="GS/SS"/>
</dbReference>
<feature type="domain" description="Starch synthase catalytic" evidence="10">
    <location>
        <begin position="5"/>
        <end position="239"/>
    </location>
</feature>
<evidence type="ECO:0000313" key="12">
    <source>
        <dbReference type="Proteomes" id="UP001431010"/>
    </source>
</evidence>
<evidence type="ECO:0000313" key="11">
    <source>
        <dbReference type="EMBL" id="UFZ03072.1"/>
    </source>
</evidence>
<evidence type="ECO:0000256" key="5">
    <source>
        <dbReference type="ARBA" id="ARBA00022676"/>
    </source>
</evidence>
<dbReference type="EMBL" id="CP088156">
    <property type="protein sequence ID" value="UFZ03072.1"/>
    <property type="molecule type" value="Genomic_DNA"/>
</dbReference>
<keyword evidence="12" id="KW-1185">Reference proteome</keyword>
<dbReference type="PANTHER" id="PTHR45825:SF11">
    <property type="entry name" value="ALPHA AMYLASE DOMAIN-CONTAINING PROTEIN"/>
    <property type="match status" value="1"/>
</dbReference>
<dbReference type="CDD" id="cd03791">
    <property type="entry name" value="GT5_Glycogen_synthase_DULL1-like"/>
    <property type="match status" value="1"/>
</dbReference>
<organism evidence="11 12">
    <name type="scientific">Bradyrhizobium ontarionense</name>
    <dbReference type="NCBI Taxonomy" id="2898149"/>
    <lineage>
        <taxon>Bacteria</taxon>
        <taxon>Pseudomonadati</taxon>
        <taxon>Pseudomonadota</taxon>
        <taxon>Alphaproteobacteria</taxon>
        <taxon>Hyphomicrobiales</taxon>
        <taxon>Nitrobacteraceae</taxon>
        <taxon>Bradyrhizobium</taxon>
    </lineage>
</organism>
<evidence type="ECO:0000256" key="4">
    <source>
        <dbReference type="ARBA" id="ARBA00010281"/>
    </source>
</evidence>
<evidence type="ECO:0000256" key="1">
    <source>
        <dbReference type="ARBA" id="ARBA00001478"/>
    </source>
</evidence>
<name>A0ABY3R7S3_9BRAD</name>
<evidence type="ECO:0000256" key="8">
    <source>
        <dbReference type="HAMAP-Rule" id="MF_00484"/>
    </source>
</evidence>
<feature type="binding site" evidence="8">
    <location>
        <position position="18"/>
    </location>
    <ligand>
        <name>ADP-alpha-D-glucose</name>
        <dbReference type="ChEBI" id="CHEBI:57498"/>
    </ligand>
</feature>
<dbReference type="EC" id="2.4.1.21" evidence="8"/>
<dbReference type="Pfam" id="PF00534">
    <property type="entry name" value="Glycos_transf_1"/>
    <property type="match status" value="1"/>
</dbReference>
<comment type="catalytic activity">
    <reaction evidence="1 8">
        <text>[(1-&gt;4)-alpha-D-glucosyl](n) + ADP-alpha-D-glucose = [(1-&gt;4)-alpha-D-glucosyl](n+1) + ADP + H(+)</text>
        <dbReference type="Rhea" id="RHEA:18189"/>
        <dbReference type="Rhea" id="RHEA-COMP:9584"/>
        <dbReference type="Rhea" id="RHEA-COMP:9587"/>
        <dbReference type="ChEBI" id="CHEBI:15378"/>
        <dbReference type="ChEBI" id="CHEBI:15444"/>
        <dbReference type="ChEBI" id="CHEBI:57498"/>
        <dbReference type="ChEBI" id="CHEBI:456216"/>
        <dbReference type="EC" id="2.4.1.21"/>
    </reaction>
</comment>
<keyword evidence="6 8" id="KW-0808">Transferase</keyword>
<reference evidence="11" key="1">
    <citation type="journal article" date="2024" name="Antonie Van Leeuwenhoek">
        <title>Bradyrhizobium ontarionense sp. nov., a novel bacterial symbiont isolated from Aeschynomene indica (Indian jointvetch), harbours photosynthesis, nitrogen fixation and nitrous oxide (N2O) reductase genes.</title>
        <authorList>
            <person name="Bromfield E.S.P."/>
            <person name="Cloutier S."/>
        </authorList>
    </citation>
    <scope>NUCLEOTIDE SEQUENCE</scope>
    <source>
        <strain evidence="11">A19</strain>
    </source>
</reference>
<dbReference type="HAMAP" id="MF_00484">
    <property type="entry name" value="Glycogen_synth"/>
    <property type="match status" value="1"/>
</dbReference>
<proteinExistence type="inferred from homology"/>
<accession>A0ABY3R7S3</accession>
<comment type="similarity">
    <text evidence="4 8">Belongs to the glycosyltransferase 1 family. Bacterial/plant glycogen synthase subfamily.</text>
</comment>